<evidence type="ECO:0000313" key="2">
    <source>
        <dbReference type="EMBL" id="PKI38972.1"/>
    </source>
</evidence>
<sequence length="191" mass="21114">MFLSVPFNPIILFSNQGHHVDRIRELFIGFCLTLGHPKHRRRFVDRAHHQILAFVKRGWNKEVFDSNYSRASHEGFVILKTASSFCSALESQLYESPALWEGGAGLGGLDHSCVGSSLIRTVPPKVTPGPLGQEGFSITTMAVGSQDSRTTLDGLPRLLLSYGVSSSVFVTFGSLYVAVWYWSSTPRSPVR</sequence>
<dbReference type="AlphaFoldDB" id="A0A2I0I4S8"/>
<keyword evidence="1" id="KW-0812">Transmembrane</keyword>
<dbReference type="Proteomes" id="UP000233551">
    <property type="component" value="Unassembled WGS sequence"/>
</dbReference>
<evidence type="ECO:0000256" key="1">
    <source>
        <dbReference type="SAM" id="Phobius"/>
    </source>
</evidence>
<keyword evidence="1" id="KW-0472">Membrane</keyword>
<keyword evidence="3" id="KW-1185">Reference proteome</keyword>
<protein>
    <submittedName>
        <fullName evidence="2">Uncharacterized protein</fullName>
    </submittedName>
</protein>
<comment type="caution">
    <text evidence="2">The sequence shown here is derived from an EMBL/GenBank/DDBJ whole genome shotgun (WGS) entry which is preliminary data.</text>
</comment>
<name>A0A2I0I4S8_PUNGR</name>
<evidence type="ECO:0000313" key="3">
    <source>
        <dbReference type="Proteomes" id="UP000233551"/>
    </source>
</evidence>
<proteinExistence type="predicted"/>
<dbReference type="EMBL" id="PGOL01003940">
    <property type="protein sequence ID" value="PKI38972.1"/>
    <property type="molecule type" value="Genomic_DNA"/>
</dbReference>
<feature type="transmembrane region" description="Helical" evidence="1">
    <location>
        <begin position="159"/>
        <end position="182"/>
    </location>
</feature>
<organism evidence="2 3">
    <name type="scientific">Punica granatum</name>
    <name type="common">Pomegranate</name>
    <dbReference type="NCBI Taxonomy" id="22663"/>
    <lineage>
        <taxon>Eukaryota</taxon>
        <taxon>Viridiplantae</taxon>
        <taxon>Streptophyta</taxon>
        <taxon>Embryophyta</taxon>
        <taxon>Tracheophyta</taxon>
        <taxon>Spermatophyta</taxon>
        <taxon>Magnoliopsida</taxon>
        <taxon>eudicotyledons</taxon>
        <taxon>Gunneridae</taxon>
        <taxon>Pentapetalae</taxon>
        <taxon>rosids</taxon>
        <taxon>malvids</taxon>
        <taxon>Myrtales</taxon>
        <taxon>Lythraceae</taxon>
        <taxon>Punica</taxon>
    </lineage>
</organism>
<accession>A0A2I0I4S8</accession>
<reference evidence="2 3" key="1">
    <citation type="submission" date="2017-11" db="EMBL/GenBank/DDBJ databases">
        <title>De-novo sequencing of pomegranate (Punica granatum L.) genome.</title>
        <authorList>
            <person name="Akparov Z."/>
            <person name="Amiraslanov A."/>
            <person name="Hajiyeva S."/>
            <person name="Abbasov M."/>
            <person name="Kaur K."/>
            <person name="Hamwieh A."/>
            <person name="Solovyev V."/>
            <person name="Salamov A."/>
            <person name="Braich B."/>
            <person name="Kosarev P."/>
            <person name="Mahmoud A."/>
            <person name="Hajiyev E."/>
            <person name="Babayeva S."/>
            <person name="Izzatullayeva V."/>
            <person name="Mammadov A."/>
            <person name="Mammadov A."/>
            <person name="Sharifova S."/>
            <person name="Ojaghi J."/>
            <person name="Eynullazada K."/>
            <person name="Bayramov B."/>
            <person name="Abdulazimova A."/>
            <person name="Shahmuradov I."/>
        </authorList>
    </citation>
    <scope>NUCLEOTIDE SEQUENCE [LARGE SCALE GENOMIC DNA]</scope>
    <source>
        <strain evidence="3">cv. AG2017</strain>
        <tissue evidence="2">Leaf</tissue>
    </source>
</reference>
<gene>
    <name evidence="2" type="ORF">CRG98_040624</name>
</gene>
<keyword evidence="1" id="KW-1133">Transmembrane helix</keyword>